<dbReference type="EMBL" id="GGEC01075828">
    <property type="protein sequence ID" value="MBX56312.1"/>
    <property type="molecule type" value="Transcribed_RNA"/>
</dbReference>
<evidence type="ECO:0000313" key="2">
    <source>
        <dbReference type="EMBL" id="MBX56312.1"/>
    </source>
</evidence>
<dbReference type="AlphaFoldDB" id="A0A2P2PNJ5"/>
<feature type="region of interest" description="Disordered" evidence="1">
    <location>
        <begin position="16"/>
        <end position="43"/>
    </location>
</feature>
<accession>A0A2P2PNJ5</accession>
<organism evidence="2">
    <name type="scientific">Rhizophora mucronata</name>
    <name type="common">Asiatic mangrove</name>
    <dbReference type="NCBI Taxonomy" id="61149"/>
    <lineage>
        <taxon>Eukaryota</taxon>
        <taxon>Viridiplantae</taxon>
        <taxon>Streptophyta</taxon>
        <taxon>Embryophyta</taxon>
        <taxon>Tracheophyta</taxon>
        <taxon>Spermatophyta</taxon>
        <taxon>Magnoliopsida</taxon>
        <taxon>eudicotyledons</taxon>
        <taxon>Gunneridae</taxon>
        <taxon>Pentapetalae</taxon>
        <taxon>rosids</taxon>
        <taxon>fabids</taxon>
        <taxon>Malpighiales</taxon>
        <taxon>Rhizophoraceae</taxon>
        <taxon>Rhizophora</taxon>
    </lineage>
</organism>
<feature type="compositionally biased region" description="Basic and acidic residues" evidence="1">
    <location>
        <begin position="30"/>
        <end position="43"/>
    </location>
</feature>
<feature type="compositionally biased region" description="Polar residues" evidence="1">
    <location>
        <begin position="18"/>
        <end position="29"/>
    </location>
</feature>
<reference evidence="2" key="1">
    <citation type="submission" date="2018-02" db="EMBL/GenBank/DDBJ databases">
        <title>Rhizophora mucronata_Transcriptome.</title>
        <authorList>
            <person name="Meera S.P."/>
            <person name="Sreeshan A."/>
            <person name="Augustine A."/>
        </authorList>
    </citation>
    <scope>NUCLEOTIDE SEQUENCE</scope>
    <source>
        <tissue evidence="2">Leaf</tissue>
    </source>
</reference>
<protein>
    <submittedName>
        <fullName evidence="2">Uncharacterized protein</fullName>
    </submittedName>
</protein>
<evidence type="ECO:0000256" key="1">
    <source>
        <dbReference type="SAM" id="MobiDB-lite"/>
    </source>
</evidence>
<proteinExistence type="predicted"/>
<sequence length="43" mass="4989">MPLSICSMIFHRQFLQHPVSTTRPKPTSSHQDKEERKGKTLPL</sequence>
<name>A0A2P2PNJ5_RHIMU</name>